<organism evidence="4 5">
    <name type="scientific">Phytophthora sojae (strain P6497)</name>
    <name type="common">Soybean stem and root rot agent</name>
    <name type="synonym">Phytophthora megasperma f. sp. glycines</name>
    <dbReference type="NCBI Taxonomy" id="1094619"/>
    <lineage>
        <taxon>Eukaryota</taxon>
        <taxon>Sar</taxon>
        <taxon>Stramenopiles</taxon>
        <taxon>Oomycota</taxon>
        <taxon>Peronosporomycetes</taxon>
        <taxon>Peronosporales</taxon>
        <taxon>Peronosporaceae</taxon>
        <taxon>Phytophthora</taxon>
    </lineage>
</organism>
<feature type="region of interest" description="Disordered" evidence="2">
    <location>
        <begin position="576"/>
        <end position="617"/>
    </location>
</feature>
<feature type="coiled-coil region" evidence="1">
    <location>
        <begin position="907"/>
        <end position="952"/>
    </location>
</feature>
<evidence type="ECO:0000313" key="5">
    <source>
        <dbReference type="Proteomes" id="UP000002640"/>
    </source>
</evidence>
<feature type="compositionally biased region" description="Basic residues" evidence="2">
    <location>
        <begin position="1212"/>
        <end position="1222"/>
    </location>
</feature>
<sequence>MPPPSPARDERKEQLLAWQQQRQAARASPARAEQCRRSSSQASLASPERKTPTAKSTTATYTEQFLRRRRSEQLMADAVTNGLQSPKANGSRRTDRRRSSSADAAMERLNGPKPQQEELEPRENGHQATAVEEEDPAVEKPSQKTIDLVEDAAESGRGIAAVNGGSFGNTAQDEKAAVKVTSMAKKRKAPCSRSAVALAVVAGVVTVSVAGGIAVCRMYPSSPAAITIELAAERAKKVLYPLLVALQNEMGPYAKGLSEGVRAEWLALLDSARLEKAARAAQILVSENLGSVRGSQALRLTASLLTTLLQYARVQLQRAALRLADALEMLTRWVQTHLKSAFELMNSDSGARDEQVERVRTALKQGAEVARSSLSDVFEWIGLGPSVSDVSLPSEELSETLQMHQIAIQNIASGLKVHESRALQDVQRLEKRRVAIISAANSIIADTRAIALESVLDVKMAAVEFIDNRVRELAEQCAKSIEQEIEDYEHASREADEWNGVDALAEIAADIQAQVEAALRLKRELLERALATDEEPTDAAKAPVDDQLPSEDDSEEQYFKDAELVGKELPAEIPASTVFEDGSSDADTADSEQVAEEETPVVPQPIEKDQVTDEDKETAEYVPTVDVLDSVSTSEEQVQISAELVEPDLLSVQRTETQVVEGASISERVTDGDHDVQVVAELIEDNVAAVEVELTEQGEITHGKLKHAAIAEVVVEVEDIVLDVKQTQVNTIDFVEAENVSEAVSSQQDELQIEAHVTVPIDGAMAELVVELESAAGESTERLEVNRLQPDIRTRIGVLPRANVPEEKHTEDTYSSDLKQVGTEVEKELMADNNGVDVTIELEVSEVAQELKTAAEEADLVAAQVERTIAESASELTNGIETQLEDTNAQRQEVEAIEAVAATVGKVESLATERVVVAKEIEELEQLEQVILQEEGERVRVEEELRAIAEEEEVWLQSEQSAAEGLASTDDLAREDSSTAAVDVTKTADVDADKQSSVEIPAVELPGPTLAQISLLSVAFLALAVLAAYLLARRRKRGLFARASRRRRRWQRLADSDAEEVVLLPDDSSDDEEEADITIMKSSVEVVELTSSVNEGHQEVEEEKKEAPEDGGVAASDSTSKTVVVKRFQAATIHAKDHSATSLTETSVAVAASASSDDGDTAIPFADSPPDGDGNRSTASVSTPPPSSKASASVSTPPGGSPEGTPDTSERARRRLRRERRS</sequence>
<keyword evidence="5" id="KW-1185">Reference proteome</keyword>
<dbReference type="KEGG" id="psoj:PHYSODRAFT_255777"/>
<dbReference type="AlphaFoldDB" id="G4ZE94"/>
<dbReference type="GeneID" id="20638651"/>
<dbReference type="OMA" id="HEDHESS"/>
<feature type="compositionally biased region" description="Basic and acidic residues" evidence="2">
    <location>
        <begin position="115"/>
        <end position="125"/>
    </location>
</feature>
<feature type="compositionally biased region" description="Acidic residues" evidence="2">
    <location>
        <begin position="582"/>
        <end position="599"/>
    </location>
</feature>
<feature type="region of interest" description="Disordered" evidence="2">
    <location>
        <begin position="1136"/>
        <end position="1222"/>
    </location>
</feature>
<feature type="compositionally biased region" description="Low complexity" evidence="2">
    <location>
        <begin position="53"/>
        <end position="62"/>
    </location>
</feature>
<feature type="compositionally biased region" description="Low complexity" evidence="2">
    <location>
        <begin position="1140"/>
        <end position="1156"/>
    </location>
</feature>
<feature type="transmembrane region" description="Helical" evidence="3">
    <location>
        <begin position="195"/>
        <end position="215"/>
    </location>
</feature>
<dbReference type="Proteomes" id="UP000002640">
    <property type="component" value="Unassembled WGS sequence"/>
</dbReference>
<dbReference type="EMBL" id="JH159154">
    <property type="protein sequence ID" value="EGZ17857.1"/>
    <property type="molecule type" value="Genomic_DNA"/>
</dbReference>
<feature type="coiled-coil region" evidence="1">
    <location>
        <begin position="471"/>
        <end position="528"/>
    </location>
</feature>
<feature type="region of interest" description="Disordered" evidence="2">
    <location>
        <begin position="532"/>
        <end position="557"/>
    </location>
</feature>
<gene>
    <name evidence="4" type="ORF">PHYSODRAFT_255777</name>
</gene>
<feature type="compositionally biased region" description="Low complexity" evidence="2">
    <location>
        <begin position="1177"/>
        <end position="1207"/>
    </location>
</feature>
<evidence type="ECO:0000256" key="1">
    <source>
        <dbReference type="SAM" id="Coils"/>
    </source>
</evidence>
<feature type="compositionally biased region" description="Basic and acidic residues" evidence="2">
    <location>
        <begin position="1096"/>
        <end position="1108"/>
    </location>
</feature>
<dbReference type="SMR" id="G4ZE94"/>
<feature type="transmembrane region" description="Helical" evidence="3">
    <location>
        <begin position="1010"/>
        <end position="1032"/>
    </location>
</feature>
<evidence type="ECO:0000313" key="4">
    <source>
        <dbReference type="EMBL" id="EGZ17857.1"/>
    </source>
</evidence>
<keyword evidence="1" id="KW-0175">Coiled coil</keyword>
<evidence type="ECO:0000256" key="3">
    <source>
        <dbReference type="SAM" id="Phobius"/>
    </source>
</evidence>
<proteinExistence type="predicted"/>
<evidence type="ECO:0000256" key="2">
    <source>
        <dbReference type="SAM" id="MobiDB-lite"/>
    </source>
</evidence>
<accession>G4ZE94</accession>
<keyword evidence="3" id="KW-0812">Transmembrane</keyword>
<protein>
    <submittedName>
        <fullName evidence="4">Uncharacterized protein</fullName>
    </submittedName>
</protein>
<keyword evidence="3" id="KW-1133">Transmembrane helix</keyword>
<reference evidence="4 5" key="1">
    <citation type="journal article" date="2006" name="Science">
        <title>Phytophthora genome sequences uncover evolutionary origins and mechanisms of pathogenesis.</title>
        <authorList>
            <person name="Tyler B.M."/>
            <person name="Tripathy S."/>
            <person name="Zhang X."/>
            <person name="Dehal P."/>
            <person name="Jiang R.H."/>
            <person name="Aerts A."/>
            <person name="Arredondo F.D."/>
            <person name="Baxter L."/>
            <person name="Bensasson D."/>
            <person name="Beynon J.L."/>
            <person name="Chapman J."/>
            <person name="Damasceno C.M."/>
            <person name="Dorrance A.E."/>
            <person name="Dou D."/>
            <person name="Dickerman A.W."/>
            <person name="Dubchak I.L."/>
            <person name="Garbelotto M."/>
            <person name="Gijzen M."/>
            <person name="Gordon S.G."/>
            <person name="Govers F."/>
            <person name="Grunwald N.J."/>
            <person name="Huang W."/>
            <person name="Ivors K.L."/>
            <person name="Jones R.W."/>
            <person name="Kamoun S."/>
            <person name="Krampis K."/>
            <person name="Lamour K.H."/>
            <person name="Lee M.K."/>
            <person name="McDonald W.H."/>
            <person name="Medina M."/>
            <person name="Meijer H.J."/>
            <person name="Nordberg E.K."/>
            <person name="Maclean D.J."/>
            <person name="Ospina-Giraldo M.D."/>
            <person name="Morris P.F."/>
            <person name="Phuntumart V."/>
            <person name="Putnam N.H."/>
            <person name="Rash S."/>
            <person name="Rose J.K."/>
            <person name="Sakihama Y."/>
            <person name="Salamov A.A."/>
            <person name="Savidor A."/>
            <person name="Scheuring C.F."/>
            <person name="Smith B.M."/>
            <person name="Sobral B.W."/>
            <person name="Terry A."/>
            <person name="Torto-Alalibo T.A."/>
            <person name="Win J."/>
            <person name="Xu Z."/>
            <person name="Zhang H."/>
            <person name="Grigoriev I.V."/>
            <person name="Rokhsar D.S."/>
            <person name="Boore J.L."/>
        </authorList>
    </citation>
    <scope>NUCLEOTIDE SEQUENCE [LARGE SCALE GENOMIC DNA]</scope>
    <source>
        <strain evidence="4 5">P6497</strain>
    </source>
</reference>
<feature type="compositionally biased region" description="Low complexity" evidence="2">
    <location>
        <begin position="15"/>
        <end position="32"/>
    </location>
</feature>
<dbReference type="RefSeq" id="XP_009526915.1">
    <property type="nucleotide sequence ID" value="XM_009528620.1"/>
</dbReference>
<dbReference type="InParanoid" id="G4ZE94"/>
<name>G4ZE94_PHYSP</name>
<keyword evidence="3" id="KW-0472">Membrane</keyword>
<feature type="region of interest" description="Disordered" evidence="2">
    <location>
        <begin position="1"/>
        <end position="143"/>
    </location>
</feature>
<feature type="region of interest" description="Disordered" evidence="2">
    <location>
        <begin position="1091"/>
        <end position="1119"/>
    </location>
</feature>